<keyword evidence="11" id="KW-0472">Membrane</keyword>
<dbReference type="EC" id="2.7.13.3" evidence="3"/>
<dbReference type="GO" id="GO:0005886">
    <property type="term" value="C:plasma membrane"/>
    <property type="evidence" value="ECO:0007669"/>
    <property type="project" value="UniProtKB-SubCell"/>
</dbReference>
<dbReference type="PROSITE" id="PS50109">
    <property type="entry name" value="HIS_KIN"/>
    <property type="match status" value="1"/>
</dbReference>
<evidence type="ECO:0000259" key="13">
    <source>
        <dbReference type="PROSITE" id="PS50109"/>
    </source>
</evidence>
<accession>A0A967C1X3</accession>
<dbReference type="FunFam" id="3.30.565.10:FF:000023">
    <property type="entry name" value="PAS domain-containing sensor histidine kinase"/>
    <property type="match status" value="1"/>
</dbReference>
<dbReference type="NCBIfam" id="TIGR00229">
    <property type="entry name" value="sensory_box"/>
    <property type="match status" value="1"/>
</dbReference>
<evidence type="ECO:0000256" key="6">
    <source>
        <dbReference type="ARBA" id="ARBA00022679"/>
    </source>
</evidence>
<evidence type="ECO:0000256" key="12">
    <source>
        <dbReference type="SAM" id="MobiDB-lite"/>
    </source>
</evidence>
<dbReference type="InterPro" id="IPR005467">
    <property type="entry name" value="His_kinase_dom"/>
</dbReference>
<feature type="compositionally biased region" description="Polar residues" evidence="12">
    <location>
        <begin position="1"/>
        <end position="12"/>
    </location>
</feature>
<keyword evidence="10" id="KW-0902">Two-component regulatory system</keyword>
<dbReference type="Pfam" id="PF02518">
    <property type="entry name" value="HATPase_c"/>
    <property type="match status" value="1"/>
</dbReference>
<evidence type="ECO:0000256" key="8">
    <source>
        <dbReference type="ARBA" id="ARBA00022777"/>
    </source>
</evidence>
<dbReference type="Gene3D" id="3.30.450.20">
    <property type="entry name" value="PAS domain"/>
    <property type="match status" value="1"/>
</dbReference>
<keyword evidence="7" id="KW-0547">Nucleotide-binding</keyword>
<keyword evidence="4" id="KW-1003">Cell membrane</keyword>
<dbReference type="InterPro" id="IPR036097">
    <property type="entry name" value="HisK_dim/P_sf"/>
</dbReference>
<keyword evidence="8 15" id="KW-0418">Kinase</keyword>
<dbReference type="InterPro" id="IPR003594">
    <property type="entry name" value="HATPase_dom"/>
</dbReference>
<keyword evidence="5" id="KW-0597">Phosphoprotein</keyword>
<evidence type="ECO:0000256" key="2">
    <source>
        <dbReference type="ARBA" id="ARBA00004236"/>
    </source>
</evidence>
<dbReference type="PRINTS" id="PR00344">
    <property type="entry name" value="BCTRLSENSOR"/>
</dbReference>
<dbReference type="EMBL" id="JAAQPH010000004">
    <property type="protein sequence ID" value="NIA68206.1"/>
    <property type="molecule type" value="Genomic_DNA"/>
</dbReference>
<dbReference type="PANTHER" id="PTHR43047">
    <property type="entry name" value="TWO-COMPONENT HISTIDINE PROTEIN KINASE"/>
    <property type="match status" value="1"/>
</dbReference>
<dbReference type="InterPro" id="IPR003661">
    <property type="entry name" value="HisK_dim/P_dom"/>
</dbReference>
<dbReference type="CDD" id="cd00130">
    <property type="entry name" value="PAS"/>
    <property type="match status" value="1"/>
</dbReference>
<dbReference type="PANTHER" id="PTHR43047:SF63">
    <property type="entry name" value="HISTIDINE KINASE"/>
    <property type="match status" value="1"/>
</dbReference>
<comment type="subcellular location">
    <subcellularLocation>
        <location evidence="2">Cell membrane</location>
    </subcellularLocation>
</comment>
<dbReference type="GO" id="GO:0000155">
    <property type="term" value="F:phosphorelay sensor kinase activity"/>
    <property type="evidence" value="ECO:0007669"/>
    <property type="project" value="InterPro"/>
</dbReference>
<dbReference type="RefSeq" id="WP_167222560.1">
    <property type="nucleotide sequence ID" value="NZ_JAAQPH010000004.1"/>
</dbReference>
<comment type="catalytic activity">
    <reaction evidence="1">
        <text>ATP + protein L-histidine = ADP + protein N-phospho-L-histidine.</text>
        <dbReference type="EC" id="2.7.13.3"/>
    </reaction>
</comment>
<dbReference type="InterPro" id="IPR036890">
    <property type="entry name" value="HATPase_C_sf"/>
</dbReference>
<dbReference type="Pfam" id="PF00512">
    <property type="entry name" value="HisKA"/>
    <property type="match status" value="1"/>
</dbReference>
<dbReference type="InterPro" id="IPR035965">
    <property type="entry name" value="PAS-like_dom_sf"/>
</dbReference>
<keyword evidence="9" id="KW-0067">ATP-binding</keyword>
<feature type="domain" description="PAS" evidence="14">
    <location>
        <begin position="151"/>
        <end position="198"/>
    </location>
</feature>
<evidence type="ECO:0000256" key="4">
    <source>
        <dbReference type="ARBA" id="ARBA00022475"/>
    </source>
</evidence>
<dbReference type="Gene3D" id="1.10.287.130">
    <property type="match status" value="1"/>
</dbReference>
<evidence type="ECO:0000256" key="10">
    <source>
        <dbReference type="ARBA" id="ARBA00023012"/>
    </source>
</evidence>
<feature type="region of interest" description="Disordered" evidence="12">
    <location>
        <begin position="82"/>
        <end position="102"/>
    </location>
</feature>
<evidence type="ECO:0000256" key="3">
    <source>
        <dbReference type="ARBA" id="ARBA00012438"/>
    </source>
</evidence>
<protein>
    <recommendedName>
        <fullName evidence="3">histidine kinase</fullName>
        <ecNumber evidence="3">2.7.13.3</ecNumber>
    </recommendedName>
</protein>
<dbReference type="SUPFAM" id="SSF47384">
    <property type="entry name" value="Homodimeric domain of signal transducing histidine kinase"/>
    <property type="match status" value="1"/>
</dbReference>
<keyword evidence="6" id="KW-0808">Transferase</keyword>
<evidence type="ECO:0000256" key="9">
    <source>
        <dbReference type="ARBA" id="ARBA00022840"/>
    </source>
</evidence>
<reference evidence="15" key="1">
    <citation type="submission" date="2020-03" db="EMBL/GenBank/DDBJ databases">
        <title>Genome of Pelagibius litoralis DSM 21314T.</title>
        <authorList>
            <person name="Wang G."/>
        </authorList>
    </citation>
    <scope>NUCLEOTIDE SEQUENCE</scope>
    <source>
        <strain evidence="15">DSM 21314</strain>
    </source>
</reference>
<dbReference type="AlphaFoldDB" id="A0A967C1X3"/>
<dbReference type="CDD" id="cd16922">
    <property type="entry name" value="HATPase_EvgS-ArcB-TorS-like"/>
    <property type="match status" value="1"/>
</dbReference>
<dbReference type="Pfam" id="PF13426">
    <property type="entry name" value="PAS_9"/>
    <property type="match status" value="1"/>
</dbReference>
<keyword evidence="16" id="KW-1185">Reference proteome</keyword>
<evidence type="ECO:0000313" key="15">
    <source>
        <dbReference type="EMBL" id="NIA68206.1"/>
    </source>
</evidence>
<evidence type="ECO:0000256" key="1">
    <source>
        <dbReference type="ARBA" id="ARBA00000085"/>
    </source>
</evidence>
<dbReference type="InterPro" id="IPR004358">
    <property type="entry name" value="Sig_transdc_His_kin-like_C"/>
</dbReference>
<comment type="caution">
    <text evidence="15">The sequence shown here is derived from an EMBL/GenBank/DDBJ whole genome shotgun (WGS) entry which is preliminary data.</text>
</comment>
<feature type="compositionally biased region" description="Polar residues" evidence="12">
    <location>
        <begin position="82"/>
        <end position="98"/>
    </location>
</feature>
<evidence type="ECO:0000256" key="5">
    <source>
        <dbReference type="ARBA" id="ARBA00022553"/>
    </source>
</evidence>
<dbReference type="Gene3D" id="3.30.565.10">
    <property type="entry name" value="Histidine kinase-like ATPase, C-terminal domain"/>
    <property type="match status" value="1"/>
</dbReference>
<gene>
    <name evidence="15" type="ORF">HBA54_06340</name>
</gene>
<evidence type="ECO:0000256" key="11">
    <source>
        <dbReference type="ARBA" id="ARBA00023136"/>
    </source>
</evidence>
<proteinExistence type="predicted"/>
<organism evidence="15 16">
    <name type="scientific">Pelagibius litoralis</name>
    <dbReference type="NCBI Taxonomy" id="374515"/>
    <lineage>
        <taxon>Bacteria</taxon>
        <taxon>Pseudomonadati</taxon>
        <taxon>Pseudomonadota</taxon>
        <taxon>Alphaproteobacteria</taxon>
        <taxon>Rhodospirillales</taxon>
        <taxon>Rhodovibrionaceae</taxon>
        <taxon>Pelagibius</taxon>
    </lineage>
</organism>
<evidence type="ECO:0000313" key="16">
    <source>
        <dbReference type="Proteomes" id="UP000761264"/>
    </source>
</evidence>
<dbReference type="GO" id="GO:0009927">
    <property type="term" value="F:histidine phosphotransfer kinase activity"/>
    <property type="evidence" value="ECO:0007669"/>
    <property type="project" value="TreeGrafter"/>
</dbReference>
<sequence>MKTDASKTTMVSRSAEPTGAPKTVAVPAAAEEDTLVAMLQRDLLEDGPPTCIVDAAGTITYANKAFHKISDALAAAEALPSQSSLGTRPHGPNTSPVAVSQEHKLTIEGRTEYFRAKRRAIRGADGSLRATAMVYEPTTKLKATATALVQATTRLDDTTRLVSDWVWETDQDLILTFVSPRVHDALGYHPRELIGRSLNDIPSEATPKLLSLISSRQHVPFRDIEVEVPNKEGEKLLFRLNGLPVYCPDSGDFLGYRGTAENVTALRQREEALIGAKESAELANRAKTEFLANMSHELRTPLNAVIGFSEIMESELLGPLGSNQYKSYASDIHESAQHLLTLINDILDVAKIEAGAHELREEVVDPRDVVNAVQRLVAERAKRADQALEVALPENLPRLRADERKLKQVLLNLMSNAIKFTPEKGVIELSARLEDDGSFVFQVSDTGIGISREDIPRAFAAFEQVDSRLNRQFEGTGLGLPLSAGFVKLHGGRLDLESEPGVGTRAIVRLPANRVL</sequence>
<dbReference type="GO" id="GO:0005524">
    <property type="term" value="F:ATP binding"/>
    <property type="evidence" value="ECO:0007669"/>
    <property type="project" value="UniProtKB-KW"/>
</dbReference>
<dbReference type="SUPFAM" id="SSF55785">
    <property type="entry name" value="PYP-like sensor domain (PAS domain)"/>
    <property type="match status" value="1"/>
</dbReference>
<dbReference type="SMART" id="SM00091">
    <property type="entry name" value="PAS"/>
    <property type="match status" value="2"/>
</dbReference>
<dbReference type="SMART" id="SM00388">
    <property type="entry name" value="HisKA"/>
    <property type="match status" value="1"/>
</dbReference>
<evidence type="ECO:0000259" key="14">
    <source>
        <dbReference type="PROSITE" id="PS50112"/>
    </source>
</evidence>
<dbReference type="InterPro" id="IPR000014">
    <property type="entry name" value="PAS"/>
</dbReference>
<dbReference type="SMART" id="SM00387">
    <property type="entry name" value="HATPase_c"/>
    <property type="match status" value="1"/>
</dbReference>
<feature type="region of interest" description="Disordered" evidence="12">
    <location>
        <begin position="1"/>
        <end position="24"/>
    </location>
</feature>
<dbReference type="Proteomes" id="UP000761264">
    <property type="component" value="Unassembled WGS sequence"/>
</dbReference>
<dbReference type="SUPFAM" id="SSF55874">
    <property type="entry name" value="ATPase domain of HSP90 chaperone/DNA topoisomerase II/histidine kinase"/>
    <property type="match status" value="1"/>
</dbReference>
<dbReference type="CDD" id="cd00082">
    <property type="entry name" value="HisKA"/>
    <property type="match status" value="1"/>
</dbReference>
<name>A0A967C1X3_9PROT</name>
<dbReference type="PROSITE" id="PS50112">
    <property type="entry name" value="PAS"/>
    <property type="match status" value="1"/>
</dbReference>
<evidence type="ECO:0000256" key="7">
    <source>
        <dbReference type="ARBA" id="ARBA00022741"/>
    </source>
</evidence>
<dbReference type="FunFam" id="1.10.287.130:FF:000038">
    <property type="entry name" value="Sensory transduction histidine kinase"/>
    <property type="match status" value="1"/>
</dbReference>
<feature type="domain" description="Histidine kinase" evidence="13">
    <location>
        <begin position="293"/>
        <end position="514"/>
    </location>
</feature>